<evidence type="ECO:0000256" key="7">
    <source>
        <dbReference type="ARBA" id="ARBA00023146"/>
    </source>
</evidence>
<dbReference type="InterPro" id="IPR001412">
    <property type="entry name" value="aa-tRNA-synth_I_CS"/>
</dbReference>
<evidence type="ECO:0000259" key="13">
    <source>
        <dbReference type="Pfam" id="PF08264"/>
    </source>
</evidence>
<feature type="domain" description="Zinc finger FPG/IleRS-type" evidence="12">
    <location>
        <begin position="909"/>
        <end position="937"/>
    </location>
</feature>
<dbReference type="InterPro" id="IPR009008">
    <property type="entry name" value="Val/Leu/Ile-tRNA-synth_edit"/>
</dbReference>
<proteinExistence type="inferred from homology"/>
<dbReference type="GO" id="GO:0002161">
    <property type="term" value="F:aminoacyl-tRNA deacylase activity"/>
    <property type="evidence" value="ECO:0007669"/>
    <property type="project" value="InterPro"/>
</dbReference>
<comment type="cofactor">
    <cofactor evidence="10">
        <name>Zn(2+)</name>
        <dbReference type="ChEBI" id="CHEBI:29105"/>
    </cofactor>
    <text evidence="10">Binds 1 zinc ion per subunit.</text>
</comment>
<dbReference type="RefSeq" id="WP_165105434.1">
    <property type="nucleotide sequence ID" value="NZ_JAAKYA010000011.1"/>
</dbReference>
<keyword evidence="5 10" id="KW-0067">ATP-binding</keyword>
<dbReference type="PANTHER" id="PTHR42765">
    <property type="entry name" value="SOLEUCYL-TRNA SYNTHETASE"/>
    <property type="match status" value="1"/>
</dbReference>
<name>A0A6M1RRK9_9BACT</name>
<evidence type="ECO:0000256" key="8">
    <source>
        <dbReference type="ARBA" id="ARBA00025217"/>
    </source>
</evidence>
<keyword evidence="2 10" id="KW-0963">Cytoplasm</keyword>
<accession>A0A6M1RRK9</accession>
<dbReference type="InterPro" id="IPR002301">
    <property type="entry name" value="Ile-tRNA-ligase"/>
</dbReference>
<feature type="binding site" evidence="10">
    <location>
        <position position="624"/>
    </location>
    <ligand>
        <name>ATP</name>
        <dbReference type="ChEBI" id="CHEBI:30616"/>
    </ligand>
</feature>
<evidence type="ECO:0000313" key="14">
    <source>
        <dbReference type="EMBL" id="NGO38114.1"/>
    </source>
</evidence>
<keyword evidence="6 10" id="KW-0648">Protein biosynthesis</keyword>
<evidence type="ECO:0000256" key="4">
    <source>
        <dbReference type="ARBA" id="ARBA00022741"/>
    </source>
</evidence>
<dbReference type="InterPro" id="IPR033708">
    <property type="entry name" value="Anticodon_Ile_BEm"/>
</dbReference>
<comment type="similarity">
    <text evidence="1 10">Belongs to the class-I aminoacyl-tRNA synthetase family. IleS type 1 subfamily.</text>
</comment>
<dbReference type="Gene3D" id="1.10.730.20">
    <property type="match status" value="1"/>
</dbReference>
<dbReference type="AlphaFoldDB" id="A0A6M1RRK9"/>
<evidence type="ECO:0000259" key="11">
    <source>
        <dbReference type="Pfam" id="PF00133"/>
    </source>
</evidence>
<keyword evidence="15" id="KW-1185">Reference proteome</keyword>
<evidence type="ECO:0000256" key="9">
    <source>
        <dbReference type="ARBA" id="ARBA00048359"/>
    </source>
</evidence>
<dbReference type="Proteomes" id="UP000477311">
    <property type="component" value="Unassembled WGS sequence"/>
</dbReference>
<sequence>MDYKNTLNLPRTAFPMKADLVVREPERLRRWQETRLYERIQQARAGGPLFVLHDGPPFANGDVHIGTALNKILKDFVLKYRTLRGYRAPYVPGWDCHGLPIEFKVVQERGRSGGSEDAAEIRRACEAYARRFVELQRRQFQRLGVLGDWERPYLTLDPAYEAEELRLFADLVEQGMVYRGKKPVYWSIPCRTALAEAEVEYQEHVSQSVYVKFPIVGRPGTYLLIWTTTPWTLPANLAVAYNSTFSYAVVRVDGEDYVLSAMLVNTVAAKCGWQHFQIVRHLDAGHLEQVEYQHPFCARTGRLYPGDAFVDNVTGTGFVHIAPGHGLEDYLLGLEHGLPVYSPVDDEGRFAWTDDLPREAQMPAELIGKSILERHGRSEANDAVLHELRVRKLLLHEENYRHSYPHCWRSKTPVIFRAMHQWFIRLDHVPAGSPPGTPTFRERALAEIEKVTWIPDWGKNRIAAAVKARPDWCISRQRAWGVPIPAFYDARGEPILDATVVRRAADLVERHGSNVWFEWPVERLWSEIRPPGWTGPEPAVKSTDTLDVWIDSGSSSRAVIARRPELRGSPLPFQCDMYLEGSDQHRGWFQSSLLLSLASQGAAPYRTVLTHGFMVDADREKISKSRQSQGGYEKPQTAEAYVRKWGADIVRLWVASQDFRSDIVVSEERLAKVAEIYRVLRNALRYQLSNLYDFDPDRHRVPDEALTGLDRWILDLFGRLEREVQAAYERYEFHVVYQKVSQFVAVELSAVYHDIIKDRLYTDPADSPRRRSTQTALWRMVRDLCCMLSPILAFTADEAWELIPGRPAGSVHEQVWEPTRLERSAEEVEVWENLFRLRDRLLPELERARQAKVIGKALEARLILCGEDPLFVCARAHADAFRELMNVSQVEFRPEPGRDGPVEVVHATGEKCERCWHWEPDVGRHADHPTLCGRCVEAVRTAAAHAGGTA</sequence>
<evidence type="ECO:0000256" key="2">
    <source>
        <dbReference type="ARBA" id="ARBA00022490"/>
    </source>
</evidence>
<dbReference type="InterPro" id="IPR023585">
    <property type="entry name" value="Ile-tRNA-ligase_type1"/>
</dbReference>
<dbReference type="SUPFAM" id="SSF52374">
    <property type="entry name" value="Nucleotidylyl transferase"/>
    <property type="match status" value="1"/>
</dbReference>
<dbReference type="Pfam" id="PF08264">
    <property type="entry name" value="Anticodon_1"/>
    <property type="match status" value="1"/>
</dbReference>
<feature type="binding site" evidence="10">
    <location>
        <position position="932"/>
    </location>
    <ligand>
        <name>Zn(2+)</name>
        <dbReference type="ChEBI" id="CHEBI:29105"/>
    </ligand>
</feature>
<dbReference type="Gene3D" id="3.40.50.620">
    <property type="entry name" value="HUPs"/>
    <property type="match status" value="2"/>
</dbReference>
<evidence type="ECO:0000256" key="6">
    <source>
        <dbReference type="ARBA" id="ARBA00022917"/>
    </source>
</evidence>
<feature type="binding site" evidence="10">
    <location>
        <position position="935"/>
    </location>
    <ligand>
        <name>Zn(2+)</name>
        <dbReference type="ChEBI" id="CHEBI:29105"/>
    </ligand>
</feature>
<feature type="short sequence motif" description="'HIGH' region" evidence="10">
    <location>
        <begin position="57"/>
        <end position="67"/>
    </location>
</feature>
<keyword evidence="7 10" id="KW-0030">Aminoacyl-tRNA synthetase</keyword>
<evidence type="ECO:0000313" key="15">
    <source>
        <dbReference type="Proteomes" id="UP000477311"/>
    </source>
</evidence>
<dbReference type="HAMAP" id="MF_02002">
    <property type="entry name" value="Ile_tRNA_synth_type1"/>
    <property type="match status" value="1"/>
</dbReference>
<feature type="binding site" evidence="10">
    <location>
        <position position="915"/>
    </location>
    <ligand>
        <name>Zn(2+)</name>
        <dbReference type="ChEBI" id="CHEBI:29105"/>
    </ligand>
</feature>
<dbReference type="PANTHER" id="PTHR42765:SF1">
    <property type="entry name" value="ISOLEUCINE--TRNA LIGASE, MITOCHONDRIAL"/>
    <property type="match status" value="1"/>
</dbReference>
<organism evidence="14 15">
    <name type="scientific">Limisphaera ngatamarikiensis</name>
    <dbReference type="NCBI Taxonomy" id="1324935"/>
    <lineage>
        <taxon>Bacteria</taxon>
        <taxon>Pseudomonadati</taxon>
        <taxon>Verrucomicrobiota</taxon>
        <taxon>Verrucomicrobiia</taxon>
        <taxon>Limisphaerales</taxon>
        <taxon>Limisphaeraceae</taxon>
        <taxon>Limisphaera</taxon>
    </lineage>
</organism>
<keyword evidence="10" id="KW-0479">Metal-binding</keyword>
<comment type="caution">
    <text evidence="14">The sequence shown here is derived from an EMBL/GenBank/DDBJ whole genome shotgun (WGS) entry which is preliminary data.</text>
</comment>
<dbReference type="CDD" id="cd07960">
    <property type="entry name" value="Anticodon_Ia_Ile_BEm"/>
    <property type="match status" value="1"/>
</dbReference>
<reference evidence="14 15" key="1">
    <citation type="submission" date="2020-02" db="EMBL/GenBank/DDBJ databases">
        <title>Draft genome sequence of Limisphaera ngatamarikiensis NGM72.4T, a thermophilic Verrucomicrobia grouped in subdivision 3.</title>
        <authorList>
            <person name="Carere C.R."/>
            <person name="Steen J."/>
            <person name="Hugenholtz P."/>
            <person name="Stott M.B."/>
        </authorList>
    </citation>
    <scope>NUCLEOTIDE SEQUENCE [LARGE SCALE GENOMIC DNA]</scope>
    <source>
        <strain evidence="14 15">NGM72.4</strain>
    </source>
</reference>
<dbReference type="InterPro" id="IPR014729">
    <property type="entry name" value="Rossmann-like_a/b/a_fold"/>
</dbReference>
<dbReference type="EC" id="6.1.1.5" evidence="10"/>
<gene>
    <name evidence="10 14" type="primary">ileS</name>
    <name evidence="14" type="ORF">G4L39_01705</name>
</gene>
<protein>
    <recommendedName>
        <fullName evidence="10">Isoleucine--tRNA ligase</fullName>
        <ecNumber evidence="10">6.1.1.5</ecNumber>
    </recommendedName>
    <alternativeName>
        <fullName evidence="10">Isoleucyl-tRNA synthetase</fullName>
        <shortName evidence="10">IleRS</shortName>
    </alternativeName>
</protein>
<dbReference type="Pfam" id="PF00133">
    <property type="entry name" value="tRNA-synt_1"/>
    <property type="match status" value="1"/>
</dbReference>
<dbReference type="PRINTS" id="PR00984">
    <property type="entry name" value="TRNASYNTHILE"/>
</dbReference>
<keyword evidence="3 10" id="KW-0436">Ligase</keyword>
<evidence type="ECO:0000256" key="1">
    <source>
        <dbReference type="ARBA" id="ARBA00006887"/>
    </source>
</evidence>
<dbReference type="InterPro" id="IPR013155">
    <property type="entry name" value="M/V/L/I-tRNA-synth_anticd-bd"/>
</dbReference>
<dbReference type="InterPro" id="IPR009080">
    <property type="entry name" value="tRNAsynth_Ia_anticodon-bd"/>
</dbReference>
<evidence type="ECO:0000256" key="5">
    <source>
        <dbReference type="ARBA" id="ARBA00022840"/>
    </source>
</evidence>
<dbReference type="GO" id="GO:0000049">
    <property type="term" value="F:tRNA binding"/>
    <property type="evidence" value="ECO:0007669"/>
    <property type="project" value="InterPro"/>
</dbReference>
<dbReference type="InterPro" id="IPR010663">
    <property type="entry name" value="Znf_FPG/IleRS"/>
</dbReference>
<evidence type="ECO:0000256" key="3">
    <source>
        <dbReference type="ARBA" id="ARBA00022598"/>
    </source>
</evidence>
<dbReference type="GO" id="GO:0008270">
    <property type="term" value="F:zinc ion binding"/>
    <property type="evidence" value="ECO:0007669"/>
    <property type="project" value="UniProtKB-UniRule"/>
</dbReference>
<dbReference type="GO" id="GO:0006428">
    <property type="term" value="P:isoleucyl-tRNA aminoacylation"/>
    <property type="evidence" value="ECO:0007669"/>
    <property type="project" value="UniProtKB-UniRule"/>
</dbReference>
<dbReference type="NCBIfam" id="TIGR00392">
    <property type="entry name" value="ileS"/>
    <property type="match status" value="1"/>
</dbReference>
<feature type="short sequence motif" description="'KMSKS' region" evidence="10">
    <location>
        <begin position="621"/>
        <end position="625"/>
    </location>
</feature>
<dbReference type="SUPFAM" id="SSF47323">
    <property type="entry name" value="Anticodon-binding domain of a subclass of class I aminoacyl-tRNA synthetases"/>
    <property type="match status" value="1"/>
</dbReference>
<dbReference type="GO" id="GO:0004822">
    <property type="term" value="F:isoleucine-tRNA ligase activity"/>
    <property type="evidence" value="ECO:0007669"/>
    <property type="project" value="UniProtKB-UniRule"/>
</dbReference>
<dbReference type="SUPFAM" id="SSF50677">
    <property type="entry name" value="ValRS/IleRS/LeuRS editing domain"/>
    <property type="match status" value="1"/>
</dbReference>
<dbReference type="InterPro" id="IPR002300">
    <property type="entry name" value="aa-tRNA-synth_Ia"/>
</dbReference>
<dbReference type="FunFam" id="3.40.50.620:FF:000152">
    <property type="entry name" value="Isoleucine--tRNA ligase"/>
    <property type="match status" value="1"/>
</dbReference>
<dbReference type="EMBL" id="JAAKYA010000011">
    <property type="protein sequence ID" value="NGO38114.1"/>
    <property type="molecule type" value="Genomic_DNA"/>
</dbReference>
<dbReference type="Gene3D" id="1.10.10.830">
    <property type="entry name" value="Ile-tRNA synthetase CP2 domain-like"/>
    <property type="match status" value="1"/>
</dbReference>
<dbReference type="GO" id="GO:0005829">
    <property type="term" value="C:cytosol"/>
    <property type="evidence" value="ECO:0007669"/>
    <property type="project" value="TreeGrafter"/>
</dbReference>
<comment type="catalytic activity">
    <reaction evidence="9 10">
        <text>tRNA(Ile) + L-isoleucine + ATP = L-isoleucyl-tRNA(Ile) + AMP + diphosphate</text>
        <dbReference type="Rhea" id="RHEA:11060"/>
        <dbReference type="Rhea" id="RHEA-COMP:9666"/>
        <dbReference type="Rhea" id="RHEA-COMP:9695"/>
        <dbReference type="ChEBI" id="CHEBI:30616"/>
        <dbReference type="ChEBI" id="CHEBI:33019"/>
        <dbReference type="ChEBI" id="CHEBI:58045"/>
        <dbReference type="ChEBI" id="CHEBI:78442"/>
        <dbReference type="ChEBI" id="CHEBI:78528"/>
        <dbReference type="ChEBI" id="CHEBI:456215"/>
        <dbReference type="EC" id="6.1.1.5"/>
    </reaction>
</comment>
<feature type="binding site" evidence="10">
    <location>
        <position position="580"/>
    </location>
    <ligand>
        <name>L-isoleucyl-5'-AMP</name>
        <dbReference type="ChEBI" id="CHEBI:178002"/>
    </ligand>
</feature>
<feature type="domain" description="Methionyl/Valyl/Leucyl/Isoleucyl-tRNA synthetase anticodon-binding" evidence="13">
    <location>
        <begin position="710"/>
        <end position="863"/>
    </location>
</feature>
<dbReference type="PROSITE" id="PS00178">
    <property type="entry name" value="AA_TRNA_LIGASE_I"/>
    <property type="match status" value="1"/>
</dbReference>
<evidence type="ECO:0000259" key="12">
    <source>
        <dbReference type="Pfam" id="PF06827"/>
    </source>
</evidence>
<comment type="function">
    <text evidence="8 10">Catalyzes the attachment of isoleucine to tRNA(Ile). As IleRS can inadvertently accommodate and process structurally similar amino acids such as valine, to avoid such errors it has two additional distinct tRNA(Ile)-dependent editing activities. One activity is designated as 'pretransfer' editing and involves the hydrolysis of activated Val-AMP. The other activity is designated 'posttransfer' editing and involves deacylation of mischarged Val-tRNA(Ile).</text>
</comment>
<comment type="subunit">
    <text evidence="10">Monomer.</text>
</comment>
<evidence type="ECO:0000256" key="10">
    <source>
        <dbReference type="HAMAP-Rule" id="MF_02002"/>
    </source>
</evidence>
<dbReference type="InterPro" id="IPR050081">
    <property type="entry name" value="Ile-tRNA_ligase"/>
</dbReference>
<dbReference type="Gene3D" id="3.90.740.10">
    <property type="entry name" value="Valyl/Leucyl/Isoleucyl-tRNA synthetase, editing domain"/>
    <property type="match status" value="1"/>
</dbReference>
<dbReference type="Pfam" id="PF06827">
    <property type="entry name" value="zf-FPG_IleRS"/>
    <property type="match status" value="1"/>
</dbReference>
<keyword evidence="4 10" id="KW-0547">Nucleotide-binding</keyword>
<feature type="binding site" evidence="10">
    <location>
        <position position="912"/>
    </location>
    <ligand>
        <name>Zn(2+)</name>
        <dbReference type="ChEBI" id="CHEBI:29105"/>
    </ligand>
</feature>
<comment type="subcellular location">
    <subcellularLocation>
        <location evidence="10">Cytoplasm</location>
    </subcellularLocation>
</comment>
<comment type="domain">
    <text evidence="10">IleRS has two distinct active sites: one for aminoacylation and one for editing. The misactivated valine is translocated from the active site to the editing site, which sterically excludes the correctly activated isoleucine. The single editing site contains two valyl binding pockets, one specific for each substrate (Val-AMP or Val-tRNA(Ile)).</text>
</comment>
<dbReference type="GO" id="GO:0005524">
    <property type="term" value="F:ATP binding"/>
    <property type="evidence" value="ECO:0007669"/>
    <property type="project" value="UniProtKB-UniRule"/>
</dbReference>
<keyword evidence="10" id="KW-0862">Zinc</keyword>
<feature type="domain" description="Aminoacyl-tRNA synthetase class Ia" evidence="11">
    <location>
        <begin position="27"/>
        <end position="665"/>
    </location>
</feature>